<protein>
    <submittedName>
        <fullName evidence="1">Uncharacterized protein</fullName>
    </submittedName>
</protein>
<proteinExistence type="predicted"/>
<dbReference type="KEGG" id="bgo:BM43_6261"/>
<accession>A0AAW3F025</accession>
<organism evidence="1 2">
    <name type="scientific">Burkholderia gladioli</name>
    <name type="common">Pseudomonas marginata</name>
    <name type="synonym">Phytomonas marginata</name>
    <dbReference type="NCBI Taxonomy" id="28095"/>
    <lineage>
        <taxon>Bacteria</taxon>
        <taxon>Pseudomonadati</taxon>
        <taxon>Pseudomonadota</taxon>
        <taxon>Betaproteobacteria</taxon>
        <taxon>Burkholderiales</taxon>
        <taxon>Burkholderiaceae</taxon>
        <taxon>Burkholderia</taxon>
    </lineage>
</organism>
<sequence length="178" mass="20721">MPAIELIHDREIFTSFWQRAILEVASLHGKPGKDVLYLDPIDLQTQKFFELLRLLTTAQGADEFAVIILKPDPFGYFNFHFGKYPGFVHNKHHTDDEYFSVLMENPGDSPADAIGINSYQYVVMPLHGNWIVFGDRNWDIAVFHGPPDIMNLARNFYPFFIKPPEGFRIEPYYHREND</sequence>
<reference evidence="1 2" key="1">
    <citation type="submission" date="2014-04" db="EMBL/GenBank/DDBJ databases">
        <authorList>
            <person name="Bishop-Lilly K.A."/>
            <person name="Broomall S.M."/>
            <person name="Chain P.S."/>
            <person name="Chertkov O."/>
            <person name="Coyne S.R."/>
            <person name="Daligault H.E."/>
            <person name="Davenport K.W."/>
            <person name="Erkkila T."/>
            <person name="Frey K.G."/>
            <person name="Gibbons H.S."/>
            <person name="Gu W."/>
            <person name="Jaissle J."/>
            <person name="Johnson S.L."/>
            <person name="Koroleva G.I."/>
            <person name="Ladner J.T."/>
            <person name="Lo C.-C."/>
            <person name="Minogue T.D."/>
            <person name="Munk C."/>
            <person name="Palacios G.F."/>
            <person name="Redden C.L."/>
            <person name="Rosenzweig C.N."/>
            <person name="Scholz M.B."/>
            <person name="Teshima H."/>
            <person name="Xu Y."/>
        </authorList>
    </citation>
    <scope>NUCLEOTIDE SEQUENCE [LARGE SCALE GENOMIC DNA]</scope>
    <source>
        <strain evidence="2">gladioli</strain>
    </source>
</reference>
<dbReference type="Proteomes" id="UP000029590">
    <property type="component" value="Unassembled WGS sequence"/>
</dbReference>
<comment type="caution">
    <text evidence="1">The sequence shown here is derived from an EMBL/GenBank/DDBJ whole genome shotgun (WGS) entry which is preliminary data.</text>
</comment>
<gene>
    <name evidence="1" type="ORF">DM48_1503</name>
</gene>
<dbReference type="AlphaFoldDB" id="A0AAW3F025"/>
<dbReference type="EMBL" id="JPGG01000016">
    <property type="protein sequence ID" value="KGC13160.1"/>
    <property type="molecule type" value="Genomic_DNA"/>
</dbReference>
<evidence type="ECO:0000313" key="2">
    <source>
        <dbReference type="Proteomes" id="UP000029590"/>
    </source>
</evidence>
<evidence type="ECO:0000313" key="1">
    <source>
        <dbReference type="EMBL" id="KGC13160.1"/>
    </source>
</evidence>
<name>A0AAW3F025_BURGA</name>